<sequence>MATSYKILGQVATTDSSSIDVYKPGASLQAIVSTITVCNTTASDRTFNISVRNATGDSIDAKNYLVKGTLVPANSTISYTLGITLAVGNQVAVSADGAGVAFGLFGTELDA</sequence>
<evidence type="ECO:0000313" key="1">
    <source>
        <dbReference type="EMBL" id="CAB4153039.1"/>
    </source>
</evidence>
<reference evidence="1" key="1">
    <citation type="submission" date="2020-04" db="EMBL/GenBank/DDBJ databases">
        <authorList>
            <person name="Chiriac C."/>
            <person name="Salcher M."/>
            <person name="Ghai R."/>
            <person name="Kavagutti S V."/>
        </authorList>
    </citation>
    <scope>NUCLEOTIDE SEQUENCE</scope>
</reference>
<name>A0A6J5NC32_9CAUD</name>
<protein>
    <submittedName>
        <fullName evidence="1">Uncharacterized protein</fullName>
    </submittedName>
</protein>
<dbReference type="EMBL" id="LR796586">
    <property type="protein sequence ID" value="CAB4153039.1"/>
    <property type="molecule type" value="Genomic_DNA"/>
</dbReference>
<gene>
    <name evidence="1" type="ORF">UFOVP621_40</name>
</gene>
<organism evidence="1">
    <name type="scientific">uncultured Caudovirales phage</name>
    <dbReference type="NCBI Taxonomy" id="2100421"/>
    <lineage>
        <taxon>Viruses</taxon>
        <taxon>Duplodnaviria</taxon>
        <taxon>Heunggongvirae</taxon>
        <taxon>Uroviricota</taxon>
        <taxon>Caudoviricetes</taxon>
        <taxon>Peduoviridae</taxon>
        <taxon>Maltschvirus</taxon>
        <taxon>Maltschvirus maltsch</taxon>
    </lineage>
</organism>
<proteinExistence type="predicted"/>
<accession>A0A6J5NC32</accession>